<protein>
    <recommendedName>
        <fullName evidence="1">DinB-like domain-containing protein</fullName>
    </recommendedName>
</protein>
<evidence type="ECO:0000259" key="1">
    <source>
        <dbReference type="Pfam" id="PF12867"/>
    </source>
</evidence>
<dbReference type="InterPro" id="IPR034660">
    <property type="entry name" value="DinB/YfiT-like"/>
</dbReference>
<dbReference type="AlphaFoldDB" id="A0A323TE23"/>
<dbReference type="InterPro" id="IPR024775">
    <property type="entry name" value="DinB-like"/>
</dbReference>
<dbReference type="OrthoDB" id="2964295at2"/>
<evidence type="ECO:0000313" key="3">
    <source>
        <dbReference type="Proteomes" id="UP000248214"/>
    </source>
</evidence>
<reference evidence="2 3" key="1">
    <citation type="submission" date="2017-10" db="EMBL/GenBank/DDBJ databases">
        <title>Bacillus sp. nov., a halophilic bacterium isolated from a Keqin Lake.</title>
        <authorList>
            <person name="Wang H."/>
        </authorList>
    </citation>
    <scope>NUCLEOTIDE SEQUENCE [LARGE SCALE GENOMIC DNA]</scope>
    <source>
        <strain evidence="2 3">KQ-12</strain>
    </source>
</reference>
<feature type="domain" description="DinB-like" evidence="1">
    <location>
        <begin position="46"/>
        <end position="175"/>
    </location>
</feature>
<evidence type="ECO:0000313" key="2">
    <source>
        <dbReference type="EMBL" id="PYZ93348.1"/>
    </source>
</evidence>
<gene>
    <name evidence="2" type="ORF">CR194_09150</name>
</gene>
<accession>A0A323TE23</accession>
<proteinExistence type="predicted"/>
<organism evidence="2 3">
    <name type="scientific">Salipaludibacillus keqinensis</name>
    <dbReference type="NCBI Taxonomy" id="2045207"/>
    <lineage>
        <taxon>Bacteria</taxon>
        <taxon>Bacillati</taxon>
        <taxon>Bacillota</taxon>
        <taxon>Bacilli</taxon>
        <taxon>Bacillales</taxon>
        <taxon>Bacillaceae</taxon>
    </lineage>
</organism>
<dbReference type="RefSeq" id="WP_110609379.1">
    <property type="nucleotide sequence ID" value="NZ_PDOD01000002.1"/>
</dbReference>
<dbReference type="SUPFAM" id="SSF109854">
    <property type="entry name" value="DinB/YfiT-like putative metalloenzymes"/>
    <property type="match status" value="1"/>
</dbReference>
<dbReference type="EMBL" id="PDOD01000002">
    <property type="protein sequence ID" value="PYZ93348.1"/>
    <property type="molecule type" value="Genomic_DNA"/>
</dbReference>
<name>A0A323TE23_9BACI</name>
<sequence length="181" mass="21070">MEYLLPVVSEVQSLKFQVLQKYKVGGLVNKHKLEITAHYKQSISFVKSLNTLSENEWRTPVGKGKWTVAEIIGHFRPWDEFVIHQRIPYLLSAEELPKGPDAKETNNRSASKAREEVQQITIDKFITTRVELCNAIEELSDENWERNFTIGKTTLSLYEYFKGLTEHDHHHFNQIKNTLSI</sequence>
<dbReference type="Pfam" id="PF12867">
    <property type="entry name" value="DinB_2"/>
    <property type="match status" value="1"/>
</dbReference>
<dbReference type="Proteomes" id="UP000248214">
    <property type="component" value="Unassembled WGS sequence"/>
</dbReference>
<keyword evidence="3" id="KW-1185">Reference proteome</keyword>
<dbReference type="Gene3D" id="1.20.120.450">
    <property type="entry name" value="dinb family like domain"/>
    <property type="match status" value="1"/>
</dbReference>
<comment type="caution">
    <text evidence="2">The sequence shown here is derived from an EMBL/GenBank/DDBJ whole genome shotgun (WGS) entry which is preliminary data.</text>
</comment>